<evidence type="ECO:0000313" key="3">
    <source>
        <dbReference type="EMBL" id="QDQ29002.1"/>
    </source>
</evidence>
<dbReference type="AlphaFoldDB" id="A0A516SLH8"/>
<dbReference type="Pfam" id="PF13699">
    <property type="entry name" value="eCIS_core"/>
    <property type="match status" value="1"/>
</dbReference>
<evidence type="ECO:0000259" key="2">
    <source>
        <dbReference type="Pfam" id="PF13699"/>
    </source>
</evidence>
<evidence type="ECO:0000256" key="1">
    <source>
        <dbReference type="SAM" id="MobiDB-lite"/>
    </source>
</evidence>
<dbReference type="OrthoDB" id="9153660at2"/>
<feature type="compositionally biased region" description="Basic and acidic residues" evidence="1">
    <location>
        <begin position="1"/>
        <end position="16"/>
    </location>
</feature>
<organism evidence="3 4">
    <name type="scientific">Chitinimonas arctica</name>
    <dbReference type="NCBI Taxonomy" id="2594795"/>
    <lineage>
        <taxon>Bacteria</taxon>
        <taxon>Pseudomonadati</taxon>
        <taxon>Pseudomonadota</taxon>
        <taxon>Betaproteobacteria</taxon>
        <taxon>Neisseriales</taxon>
        <taxon>Chitinibacteraceae</taxon>
        <taxon>Chitinimonas</taxon>
    </lineage>
</organism>
<sequence>MSDGHMKATLESRGKQEGATLSRPPVPDNVPQIAPPVVGEVIHGAGTPLAEEIRRPYEMQLGRDFSGVRIHGDAKAAESADAVAARAYTVGQDVVFNHGQFRPDSREGQRLLAHELTHVGQQASDDRPSTIPLDESRAHEADARSSEQAEVRPPVGASIGASVLQRTPAAPSWKGATAVYDRAQVGITPIADINLAGGAKVATQTIKPNISATGANHQSWELYDANDKLADGFSTVPGRPGALTAQFELSEQNVKGQLGHGRCTLRCVARKDGSPLAYADQTFFVNTSNIVAVMDRPALAKIGAAPASHSLGEVGAAKARDAMLEHQAAIASGGVGTLQGNKCSTITPGVAQSDCTQYVYDILKYAFGAKGDGATWKAVATEASKLSGSGGLRGTALQTALETKAGWKGVFWAPSPRNPEDGTSEHPSAYKRVREKGLYTKDDVAVEKTKSIIDYRPKSTTKAPTFSALDQLKKVPLGVISARGGTHMTLLINGQVYEVHWEMPATNPNVIQATPLEKWQWQSGAIVMPAADFAAAFP</sequence>
<dbReference type="EMBL" id="CP041730">
    <property type="protein sequence ID" value="QDQ29002.1"/>
    <property type="molecule type" value="Genomic_DNA"/>
</dbReference>
<keyword evidence="4" id="KW-1185">Reference proteome</keyword>
<reference evidence="4" key="1">
    <citation type="submission" date="2019-07" db="EMBL/GenBank/DDBJ databases">
        <title>Chitinimonas sp. nov., isolated from Ny-Alesund, arctica soil.</title>
        <authorList>
            <person name="Xu Q."/>
            <person name="Peng F."/>
        </authorList>
    </citation>
    <scope>NUCLEOTIDE SEQUENCE [LARGE SCALE GENOMIC DNA]</scope>
    <source>
        <strain evidence="4">R3-44</strain>
    </source>
</reference>
<evidence type="ECO:0000313" key="4">
    <source>
        <dbReference type="Proteomes" id="UP000317550"/>
    </source>
</evidence>
<feature type="domain" description="eCIS core" evidence="2">
    <location>
        <begin position="48"/>
        <end position="124"/>
    </location>
</feature>
<feature type="region of interest" description="Disordered" evidence="1">
    <location>
        <begin position="118"/>
        <end position="153"/>
    </location>
</feature>
<dbReference type="KEGG" id="cari:FNU76_23110"/>
<accession>A0A516SLH8</accession>
<dbReference type="RefSeq" id="WP_144280384.1">
    <property type="nucleotide sequence ID" value="NZ_CP041730.1"/>
</dbReference>
<dbReference type="Proteomes" id="UP000317550">
    <property type="component" value="Chromosome"/>
</dbReference>
<dbReference type="InterPro" id="IPR025295">
    <property type="entry name" value="eCIS_core_dom"/>
</dbReference>
<gene>
    <name evidence="3" type="ORF">FNU76_23110</name>
</gene>
<protein>
    <submittedName>
        <fullName evidence="3">DUF4157 domain-containing protein</fullName>
    </submittedName>
</protein>
<feature type="compositionally biased region" description="Basic and acidic residues" evidence="1">
    <location>
        <begin position="124"/>
        <end position="150"/>
    </location>
</feature>
<proteinExistence type="predicted"/>
<feature type="region of interest" description="Disordered" evidence="1">
    <location>
        <begin position="1"/>
        <end position="30"/>
    </location>
</feature>
<name>A0A516SLH8_9NEIS</name>